<dbReference type="InterPro" id="IPR045864">
    <property type="entry name" value="aa-tRNA-synth_II/BPL/LPL"/>
</dbReference>
<protein>
    <recommendedName>
        <fullName evidence="3">biotin--[biotin carboxyl-carrier protein] ligase</fullName>
        <ecNumber evidence="3">6.3.4.15</ecNumber>
    </recommendedName>
</protein>
<dbReference type="EC" id="6.3.4.15" evidence="3"/>
<dbReference type="GO" id="GO:0004077">
    <property type="term" value="F:biotin--[biotin carboxyl-carrier protein] ligase activity"/>
    <property type="evidence" value="ECO:0007669"/>
    <property type="project" value="UniProtKB-EC"/>
</dbReference>
<name>A0ABY5BZZ4_9LACO</name>
<dbReference type="NCBIfam" id="TIGR00121">
    <property type="entry name" value="birA_ligase"/>
    <property type="match status" value="1"/>
</dbReference>
<organism evidence="5 6">
    <name type="scientific">Fructobacillus americanaquae</name>
    <dbReference type="NCBI Taxonomy" id="2940302"/>
    <lineage>
        <taxon>Bacteria</taxon>
        <taxon>Bacillati</taxon>
        <taxon>Bacillota</taxon>
        <taxon>Bacilli</taxon>
        <taxon>Lactobacillales</taxon>
        <taxon>Lactobacillaceae</taxon>
        <taxon>Fructobacillus</taxon>
    </lineage>
</organism>
<dbReference type="InterPro" id="IPR036388">
    <property type="entry name" value="WH-like_DNA-bd_sf"/>
</dbReference>
<accession>A0ABY5BZZ4</accession>
<dbReference type="Gene3D" id="1.10.10.10">
    <property type="entry name" value="Winged helix-like DNA-binding domain superfamily/Winged helix DNA-binding domain"/>
    <property type="match status" value="1"/>
</dbReference>
<dbReference type="Pfam" id="PF02237">
    <property type="entry name" value="BPL_C"/>
    <property type="match status" value="1"/>
</dbReference>
<dbReference type="Pfam" id="PF03099">
    <property type="entry name" value="BPL_LplA_LipB"/>
    <property type="match status" value="1"/>
</dbReference>
<sequence>MEKQERSTKDRVLAILLTQPGVYFSGDSLAQVLNLSRESIWKAVRSLKVDGHQIASRKKAGYAYLSSRQVDPLVLKQWLHLLDSDLAENQQPKVRVFEQIDSTQAYAKDLVAKQPLTKPTLLVAREQSGGYGRQGRAFYSPKDRGLYVSLVMPVAVGTRLAPSLLTTSAAVALVQGLQVFFPAAPFQLKWVNDLILHRRKIGGVITEGIFDFESQQYSAVILGFAINLMPGAFPDGLESKAGTVLTNDANNLDLNSVLAQLVVNLLKMATTYQDGAYLPAYRERSLLIGHTITVKVGTDEKTGIVTGISDQGGLMMTENATGQQETLYAGEVTKVKLLENLNL</sequence>
<dbReference type="PANTHER" id="PTHR12835:SF5">
    <property type="entry name" value="BIOTIN--PROTEIN LIGASE"/>
    <property type="match status" value="1"/>
</dbReference>
<gene>
    <name evidence="5" type="ORF">M3M36_00125</name>
</gene>
<dbReference type="SUPFAM" id="SSF55681">
    <property type="entry name" value="Class II aaRS and biotin synthetases"/>
    <property type="match status" value="1"/>
</dbReference>
<dbReference type="InterPro" id="IPR003142">
    <property type="entry name" value="BPL_C"/>
</dbReference>
<keyword evidence="6" id="KW-1185">Reference proteome</keyword>
<dbReference type="Pfam" id="PF08279">
    <property type="entry name" value="HTH_11"/>
    <property type="match status" value="1"/>
</dbReference>
<evidence type="ECO:0000256" key="2">
    <source>
        <dbReference type="ARBA" id="ARBA00023267"/>
    </source>
</evidence>
<dbReference type="Gene3D" id="3.30.930.10">
    <property type="entry name" value="Bira Bifunctional Protein, Domain 2"/>
    <property type="match status" value="1"/>
</dbReference>
<evidence type="ECO:0000256" key="3">
    <source>
        <dbReference type="ARBA" id="ARBA00024227"/>
    </source>
</evidence>
<feature type="domain" description="BPL/LPL catalytic" evidence="4">
    <location>
        <begin position="89"/>
        <end position="273"/>
    </location>
</feature>
<evidence type="ECO:0000313" key="5">
    <source>
        <dbReference type="EMBL" id="USS92060.1"/>
    </source>
</evidence>
<proteinExistence type="predicted"/>
<evidence type="ECO:0000313" key="6">
    <source>
        <dbReference type="Proteomes" id="UP001056093"/>
    </source>
</evidence>
<dbReference type="PROSITE" id="PS51733">
    <property type="entry name" value="BPL_LPL_CATALYTIC"/>
    <property type="match status" value="1"/>
</dbReference>
<keyword evidence="1 5" id="KW-0436">Ligase</keyword>
<dbReference type="InterPro" id="IPR013196">
    <property type="entry name" value="HTH_11"/>
</dbReference>
<dbReference type="Gene3D" id="2.30.30.100">
    <property type="match status" value="1"/>
</dbReference>
<reference evidence="5" key="1">
    <citation type="submission" date="2022-05" db="EMBL/GenBank/DDBJ databases">
        <authorList>
            <person name="Oliphant S.A."/>
            <person name="Watson-Haigh N.S."/>
            <person name="Sumby K.M."/>
            <person name="Gardner J.M."/>
            <person name="Jiranek V."/>
        </authorList>
    </citation>
    <scope>NUCLEOTIDE SEQUENCE</scope>
    <source>
        <strain evidence="5">KI3_B9</strain>
    </source>
</reference>
<dbReference type="SUPFAM" id="SSF46785">
    <property type="entry name" value="Winged helix' DNA-binding domain"/>
    <property type="match status" value="1"/>
</dbReference>
<dbReference type="InterPro" id="IPR036390">
    <property type="entry name" value="WH_DNA-bd_sf"/>
</dbReference>
<dbReference type="EMBL" id="CP097122">
    <property type="protein sequence ID" value="USS92060.1"/>
    <property type="molecule type" value="Genomic_DNA"/>
</dbReference>
<keyword evidence="2" id="KW-0092">Biotin</keyword>
<evidence type="ECO:0000256" key="1">
    <source>
        <dbReference type="ARBA" id="ARBA00022598"/>
    </source>
</evidence>
<dbReference type="Proteomes" id="UP001056093">
    <property type="component" value="Chromosome"/>
</dbReference>
<dbReference type="InterPro" id="IPR004408">
    <property type="entry name" value="Biotin_CoA_COase_ligase"/>
</dbReference>
<evidence type="ECO:0000259" key="4">
    <source>
        <dbReference type="PROSITE" id="PS51733"/>
    </source>
</evidence>
<dbReference type="RefSeq" id="WP_252773862.1">
    <property type="nucleotide sequence ID" value="NZ_CP097122.1"/>
</dbReference>
<dbReference type="InterPro" id="IPR004143">
    <property type="entry name" value="BPL_LPL_catalytic"/>
</dbReference>
<dbReference type="PANTHER" id="PTHR12835">
    <property type="entry name" value="BIOTIN PROTEIN LIGASE"/>
    <property type="match status" value="1"/>
</dbReference>